<evidence type="ECO:0000256" key="3">
    <source>
        <dbReference type="ARBA" id="ARBA00022989"/>
    </source>
</evidence>
<comment type="caution">
    <text evidence="7">The sequence shown here is derived from an EMBL/GenBank/DDBJ whole genome shotgun (WGS) entry which is preliminary data.</text>
</comment>
<feature type="transmembrane region" description="Helical" evidence="5">
    <location>
        <begin position="273"/>
        <end position="290"/>
    </location>
</feature>
<dbReference type="InterPro" id="IPR007016">
    <property type="entry name" value="O-antigen_ligase-rel_domated"/>
</dbReference>
<accession>A0ABR6NJJ3</accession>
<keyword evidence="2 5" id="KW-0812">Transmembrane</keyword>
<organism evidence="7 8">
    <name type="scientific">Sphingobium lignivorans</name>
    <dbReference type="NCBI Taxonomy" id="2735886"/>
    <lineage>
        <taxon>Bacteria</taxon>
        <taxon>Pseudomonadati</taxon>
        <taxon>Pseudomonadota</taxon>
        <taxon>Alphaproteobacteria</taxon>
        <taxon>Sphingomonadales</taxon>
        <taxon>Sphingomonadaceae</taxon>
        <taxon>Sphingobium</taxon>
    </lineage>
</organism>
<evidence type="ECO:0000256" key="2">
    <source>
        <dbReference type="ARBA" id="ARBA00022692"/>
    </source>
</evidence>
<feature type="transmembrane region" description="Helical" evidence="5">
    <location>
        <begin position="120"/>
        <end position="141"/>
    </location>
</feature>
<feature type="transmembrane region" description="Helical" evidence="5">
    <location>
        <begin position="397"/>
        <end position="414"/>
    </location>
</feature>
<feature type="transmembrane region" description="Helical" evidence="5">
    <location>
        <begin position="82"/>
        <end position="100"/>
    </location>
</feature>
<feature type="transmembrane region" description="Helical" evidence="5">
    <location>
        <begin position="426"/>
        <end position="444"/>
    </location>
</feature>
<sequence>MIAYGVLLGWPLVALCLFLTMPVGRATIWTILAGYLLLPVIVNIDYPVLPAFDKSSIPSLSALALVLMMSRRGEFQWPRSRTINALLLLYVLVPLVTSFNNTNPIVIGPTTLPSYGLKDGLATMLDRAILAIPFVLGAGVLRDEKSHRQLVMAFALAGIAYSLPILLEIRLSPFLQTKLYGVIQQGYFAQQMRSGGFRSMVFLGHGLLVSTFCAMALIATIGLARMRMQIFSIPAGLFAGYLALVLLLNKSLAAILFVAVVAGLFLGLRRRAFLSAALAIAVVIFLYPMVRTADVLPLRSAVQQLSVISAERSRSMEFRLANEDMLLERAWEKPFFGWGGYGRNRVIVETPWGTTADLTVTDGTWVLAIGIYGLVGYFALFGLLTYPFWHVFTLRRFALPVSSLTLLAMHLVNLLDLIPNSSLRPITWMIAGALATMTVARARASVAAGSRTKASRGGMAAGEPALQN</sequence>
<name>A0ABR6NJJ3_9SPHN</name>
<dbReference type="Proteomes" id="UP001138540">
    <property type="component" value="Unassembled WGS sequence"/>
</dbReference>
<feature type="transmembrane region" description="Helical" evidence="5">
    <location>
        <begin position="150"/>
        <end position="167"/>
    </location>
</feature>
<reference evidence="7 8" key="1">
    <citation type="submission" date="2020-08" db="EMBL/GenBank/DDBJ databases">
        <title>Exploring microbial biodiversity for novel pathways involved in the catabolism of aromatic compounds derived from lignin.</title>
        <authorList>
            <person name="Elkins J."/>
        </authorList>
    </citation>
    <scope>NUCLEOTIDE SEQUENCE [LARGE SCALE GENOMIC DNA]</scope>
    <source>
        <strain evidence="7 8">B1D3A</strain>
    </source>
</reference>
<gene>
    <name evidence="7" type="ORF">HNP60_003424</name>
</gene>
<dbReference type="RefSeq" id="WP_184155991.1">
    <property type="nucleotide sequence ID" value="NZ_JACHKA010000001.1"/>
</dbReference>
<feature type="domain" description="O-antigen ligase-related" evidence="6">
    <location>
        <begin position="240"/>
        <end position="380"/>
    </location>
</feature>
<keyword evidence="8" id="KW-1185">Reference proteome</keyword>
<evidence type="ECO:0000256" key="1">
    <source>
        <dbReference type="ARBA" id="ARBA00004141"/>
    </source>
</evidence>
<evidence type="ECO:0000313" key="7">
    <source>
        <dbReference type="EMBL" id="MBB5987450.1"/>
    </source>
</evidence>
<feature type="transmembrane region" description="Helical" evidence="5">
    <location>
        <begin position="252"/>
        <end position="268"/>
    </location>
</feature>
<evidence type="ECO:0000259" key="6">
    <source>
        <dbReference type="Pfam" id="PF04932"/>
    </source>
</evidence>
<evidence type="ECO:0000313" key="8">
    <source>
        <dbReference type="Proteomes" id="UP001138540"/>
    </source>
</evidence>
<evidence type="ECO:0000256" key="4">
    <source>
        <dbReference type="ARBA" id="ARBA00023136"/>
    </source>
</evidence>
<dbReference type="Pfam" id="PF04932">
    <property type="entry name" value="Wzy_C"/>
    <property type="match status" value="1"/>
</dbReference>
<feature type="transmembrane region" description="Helical" evidence="5">
    <location>
        <begin position="230"/>
        <end position="246"/>
    </location>
</feature>
<comment type="subcellular location">
    <subcellularLocation>
        <location evidence="1">Membrane</location>
        <topology evidence="1">Multi-pass membrane protein</topology>
    </subcellularLocation>
</comment>
<keyword evidence="3 5" id="KW-1133">Transmembrane helix</keyword>
<dbReference type="EMBL" id="JACHKA010000001">
    <property type="protein sequence ID" value="MBB5987450.1"/>
    <property type="molecule type" value="Genomic_DNA"/>
</dbReference>
<evidence type="ECO:0000256" key="5">
    <source>
        <dbReference type="SAM" id="Phobius"/>
    </source>
</evidence>
<protein>
    <recommendedName>
        <fullName evidence="6">O-antigen ligase-related domain-containing protein</fullName>
    </recommendedName>
</protein>
<keyword evidence="4 5" id="KW-0472">Membrane</keyword>
<proteinExistence type="predicted"/>
<feature type="transmembrane region" description="Helical" evidence="5">
    <location>
        <begin position="202"/>
        <end position="223"/>
    </location>
</feature>
<feature type="transmembrane region" description="Helical" evidence="5">
    <location>
        <begin position="365"/>
        <end position="385"/>
    </location>
</feature>